<organism evidence="1 2">
    <name type="scientific">Sinocyclocheilus rhinocerous</name>
    <dbReference type="NCBI Taxonomy" id="307959"/>
    <lineage>
        <taxon>Eukaryota</taxon>
        <taxon>Metazoa</taxon>
        <taxon>Chordata</taxon>
        <taxon>Craniata</taxon>
        <taxon>Vertebrata</taxon>
        <taxon>Euteleostomi</taxon>
        <taxon>Actinopterygii</taxon>
        <taxon>Neopterygii</taxon>
        <taxon>Teleostei</taxon>
        <taxon>Ostariophysi</taxon>
        <taxon>Cypriniformes</taxon>
        <taxon>Cyprinidae</taxon>
        <taxon>Cyprininae</taxon>
        <taxon>Sinocyclocheilus</taxon>
    </lineage>
</organism>
<keyword evidence="2" id="KW-1185">Reference proteome</keyword>
<dbReference type="Ensembl" id="ENSSRHT00000050189.1">
    <property type="protein sequence ID" value="ENSSRHP00000048812.1"/>
    <property type="gene ID" value="ENSSRHG00000024583.1"/>
</dbReference>
<proteinExistence type="predicted"/>
<sequence length="59" mass="6834">KLTKDEVPLSKAPNPQLLSRRLHILKIHSGLVLLYIVSSFSNRTLVLFKCNCIYNIYYV</sequence>
<reference evidence="1" key="2">
    <citation type="submission" date="2025-09" db="UniProtKB">
        <authorList>
            <consortium name="Ensembl"/>
        </authorList>
    </citation>
    <scope>IDENTIFICATION</scope>
</reference>
<dbReference type="AlphaFoldDB" id="A0A673J7R6"/>
<name>A0A673J7R6_9TELE</name>
<protein>
    <submittedName>
        <fullName evidence="1">Uncharacterized protein</fullName>
    </submittedName>
</protein>
<evidence type="ECO:0000313" key="1">
    <source>
        <dbReference type="Ensembl" id="ENSSRHP00000048812.1"/>
    </source>
</evidence>
<reference evidence="1" key="1">
    <citation type="submission" date="2025-08" db="UniProtKB">
        <authorList>
            <consortium name="Ensembl"/>
        </authorList>
    </citation>
    <scope>IDENTIFICATION</scope>
</reference>
<dbReference type="Proteomes" id="UP000472270">
    <property type="component" value="Unassembled WGS sequence"/>
</dbReference>
<evidence type="ECO:0000313" key="2">
    <source>
        <dbReference type="Proteomes" id="UP000472270"/>
    </source>
</evidence>
<accession>A0A673J7R6</accession>